<accession>A0ABU6MEY7</accession>
<dbReference type="NCBIfam" id="NF005996">
    <property type="entry name" value="PRK08123.1"/>
    <property type="match status" value="1"/>
</dbReference>
<evidence type="ECO:0000256" key="7">
    <source>
        <dbReference type="ARBA" id="ARBA00049158"/>
    </source>
</evidence>
<dbReference type="InterPro" id="IPR004013">
    <property type="entry name" value="PHP_dom"/>
</dbReference>
<keyword evidence="5 8" id="KW-0378">Hydrolase</keyword>
<protein>
    <recommendedName>
        <fullName evidence="3 8">Histidinol-phosphatase</fullName>
        <shortName evidence="8">HolPase</shortName>
        <ecNumber evidence="3 8">3.1.3.15</ecNumber>
    </recommendedName>
</protein>
<feature type="domain" description="PHP" evidence="9">
    <location>
        <begin position="6"/>
        <end position="218"/>
    </location>
</feature>
<evidence type="ECO:0000256" key="8">
    <source>
        <dbReference type="RuleBase" id="RU366003"/>
    </source>
</evidence>
<proteinExistence type="inferred from homology"/>
<evidence type="ECO:0000313" key="10">
    <source>
        <dbReference type="EMBL" id="MED1201600.1"/>
    </source>
</evidence>
<evidence type="ECO:0000256" key="6">
    <source>
        <dbReference type="ARBA" id="ARBA00023102"/>
    </source>
</evidence>
<gene>
    <name evidence="10" type="primary">hisJ</name>
    <name evidence="10" type="ORF">P4T90_00675</name>
</gene>
<name>A0ABU6MEY7_9BACI</name>
<dbReference type="Proteomes" id="UP001341444">
    <property type="component" value="Unassembled WGS sequence"/>
</dbReference>
<dbReference type="CDD" id="cd12110">
    <property type="entry name" value="PHP_HisPPase_Hisj_like"/>
    <property type="match status" value="1"/>
</dbReference>
<comment type="pathway">
    <text evidence="1 8">Amino-acid biosynthesis; L-histidine biosynthesis; L-histidine from 5-phospho-alpha-D-ribose 1-diphosphate: step 8/9.</text>
</comment>
<evidence type="ECO:0000259" key="9">
    <source>
        <dbReference type="Pfam" id="PF02811"/>
    </source>
</evidence>
<dbReference type="SUPFAM" id="SSF89550">
    <property type="entry name" value="PHP domain-like"/>
    <property type="match status" value="1"/>
</dbReference>
<dbReference type="EMBL" id="JARMAB010000002">
    <property type="protein sequence ID" value="MED1201600.1"/>
    <property type="molecule type" value="Genomic_DNA"/>
</dbReference>
<dbReference type="GO" id="GO:0004401">
    <property type="term" value="F:histidinol-phosphatase activity"/>
    <property type="evidence" value="ECO:0007669"/>
    <property type="project" value="UniProtKB-EC"/>
</dbReference>
<evidence type="ECO:0000256" key="2">
    <source>
        <dbReference type="ARBA" id="ARBA00009152"/>
    </source>
</evidence>
<evidence type="ECO:0000256" key="1">
    <source>
        <dbReference type="ARBA" id="ARBA00004970"/>
    </source>
</evidence>
<dbReference type="EC" id="3.1.3.15" evidence="3 8"/>
<dbReference type="PANTHER" id="PTHR21039">
    <property type="entry name" value="HISTIDINOL PHOSPHATASE-RELATED"/>
    <property type="match status" value="1"/>
</dbReference>
<organism evidence="10 11">
    <name type="scientific">Heyndrickxia acidicola</name>
    <dbReference type="NCBI Taxonomy" id="209389"/>
    <lineage>
        <taxon>Bacteria</taxon>
        <taxon>Bacillati</taxon>
        <taxon>Bacillota</taxon>
        <taxon>Bacilli</taxon>
        <taxon>Bacillales</taxon>
        <taxon>Bacillaceae</taxon>
        <taxon>Heyndrickxia</taxon>
    </lineage>
</organism>
<keyword evidence="4 8" id="KW-0028">Amino-acid biosynthesis</keyword>
<dbReference type="InterPro" id="IPR010140">
    <property type="entry name" value="Histidinol_P_phosphatase_HisJ"/>
</dbReference>
<dbReference type="Pfam" id="PF02811">
    <property type="entry name" value="PHP"/>
    <property type="match status" value="1"/>
</dbReference>
<comment type="caution">
    <text evidence="10">The sequence shown here is derived from an EMBL/GenBank/DDBJ whole genome shotgun (WGS) entry which is preliminary data.</text>
</comment>
<sequence>MLVNGDFHVHTQYCPHGSKDAMELYVQAALKKELNCLSFTEHAPLPSGFRDPVPNNDSTMQWEDVPAYLAEANLLRKKYKKEIEVNTGYEVDYVLGYENETIKLLKLLKANPVYSILSVHMLRAPGGEYVCIDYSPEEFSRIIQLFGSVEKVYEEYFQTLKRAIQMDLGPYKPKRIGHITLIDKFSALFKSNYDYSSDINEILSLIKENNYSLDANTAGFFKEYCGICYPPPSILEKAASLDIPLIPGSDSHAANDIAKGFGLLPANLTYSKPL</sequence>
<comment type="similarity">
    <text evidence="2 8">Belongs to the PHP hydrolase family. HisK subfamily.</text>
</comment>
<reference evidence="10 11" key="1">
    <citation type="submission" date="2023-03" db="EMBL/GenBank/DDBJ databases">
        <title>Bacillus Genome Sequencing.</title>
        <authorList>
            <person name="Dunlap C."/>
        </authorList>
    </citation>
    <scope>NUCLEOTIDE SEQUENCE [LARGE SCALE GENOMIC DNA]</scope>
    <source>
        <strain evidence="10 11">B-23453</strain>
    </source>
</reference>
<dbReference type="InterPro" id="IPR016195">
    <property type="entry name" value="Pol/histidinol_Pase-like"/>
</dbReference>
<dbReference type="Gene3D" id="3.20.20.140">
    <property type="entry name" value="Metal-dependent hydrolases"/>
    <property type="match status" value="1"/>
</dbReference>
<comment type="catalytic activity">
    <reaction evidence="7 8">
        <text>L-histidinol phosphate + H2O = L-histidinol + phosphate</text>
        <dbReference type="Rhea" id="RHEA:14465"/>
        <dbReference type="ChEBI" id="CHEBI:15377"/>
        <dbReference type="ChEBI" id="CHEBI:43474"/>
        <dbReference type="ChEBI" id="CHEBI:57699"/>
        <dbReference type="ChEBI" id="CHEBI:57980"/>
        <dbReference type="EC" id="3.1.3.15"/>
    </reaction>
</comment>
<evidence type="ECO:0000313" key="11">
    <source>
        <dbReference type="Proteomes" id="UP001341444"/>
    </source>
</evidence>
<dbReference type="PANTHER" id="PTHR21039:SF0">
    <property type="entry name" value="HISTIDINOL-PHOSPHATASE"/>
    <property type="match status" value="1"/>
</dbReference>
<keyword evidence="6 8" id="KW-0368">Histidine biosynthesis</keyword>
<evidence type="ECO:0000256" key="4">
    <source>
        <dbReference type="ARBA" id="ARBA00022605"/>
    </source>
</evidence>
<dbReference type="RefSeq" id="WP_066263321.1">
    <property type="nucleotide sequence ID" value="NZ_JARMAB010000002.1"/>
</dbReference>
<evidence type="ECO:0000256" key="5">
    <source>
        <dbReference type="ARBA" id="ARBA00022801"/>
    </source>
</evidence>
<evidence type="ECO:0000256" key="3">
    <source>
        <dbReference type="ARBA" id="ARBA00013085"/>
    </source>
</evidence>
<keyword evidence="11" id="KW-1185">Reference proteome</keyword>
<dbReference type="NCBIfam" id="TIGR01856">
    <property type="entry name" value="hisJ_fam"/>
    <property type="match status" value="1"/>
</dbReference>